<sequence>MEQQRLNLYFMDMKYIRDLHNADDRVQSVSPQIHKSRRPFIGIVIICDEHKYCVPLDSAKEKHKTQKNDVDFARIFDGEKVISVLNFNNMVPIDDQFITKINLKPSPKDSLAQANYKKLCIKEIKWCRKNQEAIVRKANKLYYLVQKPNCSSMLKKRCNDFKKLEKVLEKKLQKK</sequence>
<dbReference type="GO" id="GO:0004521">
    <property type="term" value="F:RNA endonuclease activity"/>
    <property type="evidence" value="ECO:0007669"/>
    <property type="project" value="InterPro"/>
</dbReference>
<dbReference type="AlphaFoldDB" id="A0A7T3RDL2"/>
<protein>
    <submittedName>
        <fullName evidence="1">Type III toxin-antitoxin system ToxN/AbiQ family toxin</fullName>
    </submittedName>
</protein>
<dbReference type="GO" id="GO:0003723">
    <property type="term" value="F:RNA binding"/>
    <property type="evidence" value="ECO:0007669"/>
    <property type="project" value="InterPro"/>
</dbReference>
<organism evidence="1 2">
    <name type="scientific">Treponema peruense</name>
    <dbReference type="NCBI Taxonomy" id="2787628"/>
    <lineage>
        <taxon>Bacteria</taxon>
        <taxon>Pseudomonadati</taxon>
        <taxon>Spirochaetota</taxon>
        <taxon>Spirochaetia</taxon>
        <taxon>Spirochaetales</taxon>
        <taxon>Treponemataceae</taxon>
        <taxon>Treponema</taxon>
    </lineage>
</organism>
<dbReference type="Pfam" id="PF13958">
    <property type="entry name" value="ToxN_toxin"/>
    <property type="match status" value="1"/>
</dbReference>
<dbReference type="InterPro" id="IPR025911">
    <property type="entry name" value="ToxN/AbiQ_toxin"/>
</dbReference>
<dbReference type="Gene3D" id="3.10.129.130">
    <property type="match status" value="1"/>
</dbReference>
<keyword evidence="2" id="KW-1185">Reference proteome</keyword>
<name>A0A7T3RDL2_9SPIR</name>
<evidence type="ECO:0000313" key="2">
    <source>
        <dbReference type="Proteomes" id="UP000595224"/>
    </source>
</evidence>
<proteinExistence type="predicted"/>
<dbReference type="InterPro" id="IPR053735">
    <property type="entry name" value="Type_III_TA_endoRNase"/>
</dbReference>
<reference evidence="1 2" key="1">
    <citation type="submission" date="2020-11" db="EMBL/GenBank/DDBJ databases">
        <title>Treponema Peruensis nv. sp., first commensal Treponema isolated from human feces.</title>
        <authorList>
            <person name="Belkhou C."/>
            <person name="Raes J."/>
        </authorList>
    </citation>
    <scope>NUCLEOTIDE SEQUENCE [LARGE SCALE GENOMIC DNA]</scope>
    <source>
        <strain evidence="1 2">RCC2812</strain>
    </source>
</reference>
<dbReference type="KEGG" id="tper:IWA51_00245"/>
<dbReference type="Proteomes" id="UP000595224">
    <property type="component" value="Chromosome"/>
</dbReference>
<accession>A0A7T3RDL2</accession>
<dbReference type="EMBL" id="CP064936">
    <property type="protein sequence ID" value="QQA01100.1"/>
    <property type="molecule type" value="Genomic_DNA"/>
</dbReference>
<evidence type="ECO:0000313" key="1">
    <source>
        <dbReference type="EMBL" id="QQA01100.1"/>
    </source>
</evidence>
<gene>
    <name evidence="1" type="ORF">IWA51_00245</name>
</gene>